<dbReference type="PROSITE" id="PS51534">
    <property type="entry name" value="SEFIR"/>
    <property type="match status" value="1"/>
</dbReference>
<keyword evidence="4" id="KW-1185">Reference proteome</keyword>
<dbReference type="Pfam" id="PF13676">
    <property type="entry name" value="TIR_2"/>
    <property type="match status" value="1"/>
</dbReference>
<comment type="caution">
    <text evidence="3">The sequence shown here is derived from an EMBL/GenBank/DDBJ whole genome shotgun (WGS) entry which is preliminary data.</text>
</comment>
<dbReference type="InterPro" id="IPR013568">
    <property type="entry name" value="SEFIR_dom"/>
</dbReference>
<evidence type="ECO:0000259" key="2">
    <source>
        <dbReference type="PROSITE" id="PS51534"/>
    </source>
</evidence>
<evidence type="ECO:0000313" key="3">
    <source>
        <dbReference type="EMBL" id="MCH7414331.1"/>
    </source>
</evidence>
<dbReference type="RefSeq" id="WP_241412741.1">
    <property type="nucleotide sequence ID" value="NZ_JAKZGO010000009.1"/>
</dbReference>
<evidence type="ECO:0000313" key="4">
    <source>
        <dbReference type="Proteomes" id="UP001165430"/>
    </source>
</evidence>
<sequence length="395" mass="45863">MKTERQIAEQIFDSFRKAQCKAGHIVMMRNIQFGIIDKLNPKEKEIFHTVFNGLISTGYFTYEKESPESIRLTEKGYDYIYDEEKVKSMLKLPWVFPDIIKPDWDKAFNKLWKVIGPKETAQFYLTGGQFYKLIFELVDDLPPNNQKFIEARKNKNLSTHRADYYQDLVEHLDEEQRKTLYANIQISLESHIFTSNSQLESFDFKDPWEEGILPKESVAQKVEVEESQIVATSDESPIVFISYSWDTPEHEDWVLEMATKLRKNGVDVILDKWDLGPLGKPLPHFMENAVRKAKRVICVMTPNYKLKTDSLTGGVGYEYSIISAEIFSDIQTSKFIPLIRTGPNDKAIPSSLAGRKYIDMKDGVISNEKMEELLRDIYEEPKFKKPPLGQKPKFK</sequence>
<organism evidence="3 4">
    <name type="scientific">Belliella alkalica</name>
    <dbReference type="NCBI Taxonomy" id="1730871"/>
    <lineage>
        <taxon>Bacteria</taxon>
        <taxon>Pseudomonadati</taxon>
        <taxon>Bacteroidota</taxon>
        <taxon>Cytophagia</taxon>
        <taxon>Cytophagales</taxon>
        <taxon>Cyclobacteriaceae</taxon>
        <taxon>Belliella</taxon>
    </lineage>
</organism>
<feature type="domain" description="TIR" evidence="1">
    <location>
        <begin position="235"/>
        <end position="381"/>
    </location>
</feature>
<dbReference type="Gene3D" id="3.40.50.10140">
    <property type="entry name" value="Toll/interleukin-1 receptor homology (TIR) domain"/>
    <property type="match status" value="1"/>
</dbReference>
<gene>
    <name evidence="3" type="ORF">MM213_12605</name>
</gene>
<dbReference type="EMBL" id="JAKZGO010000009">
    <property type="protein sequence ID" value="MCH7414331.1"/>
    <property type="molecule type" value="Genomic_DNA"/>
</dbReference>
<dbReference type="InterPro" id="IPR035897">
    <property type="entry name" value="Toll_tir_struct_dom_sf"/>
</dbReference>
<feature type="domain" description="SEFIR" evidence="2">
    <location>
        <begin position="236"/>
        <end position="369"/>
    </location>
</feature>
<name>A0ABS9VD12_9BACT</name>
<keyword evidence="3" id="KW-0675">Receptor</keyword>
<dbReference type="PROSITE" id="PS50104">
    <property type="entry name" value="TIR"/>
    <property type="match status" value="1"/>
</dbReference>
<dbReference type="InterPro" id="IPR000157">
    <property type="entry name" value="TIR_dom"/>
</dbReference>
<evidence type="ECO:0000259" key="1">
    <source>
        <dbReference type="PROSITE" id="PS50104"/>
    </source>
</evidence>
<protein>
    <submittedName>
        <fullName evidence="3">Toll/interleukin-1 receptor domain-containing protein</fullName>
    </submittedName>
</protein>
<reference evidence="3" key="1">
    <citation type="submission" date="2022-03" db="EMBL/GenBank/DDBJ databases">
        <title>De novo assembled genomes of Belliella spp. (Cyclobacteriaceae) strains.</title>
        <authorList>
            <person name="Szabo A."/>
            <person name="Korponai K."/>
            <person name="Felfoldi T."/>
        </authorList>
    </citation>
    <scope>NUCLEOTIDE SEQUENCE</scope>
    <source>
        <strain evidence="3">DSM 111903</strain>
    </source>
</reference>
<accession>A0ABS9VD12</accession>
<dbReference type="SUPFAM" id="SSF52200">
    <property type="entry name" value="Toll/Interleukin receptor TIR domain"/>
    <property type="match status" value="1"/>
</dbReference>
<proteinExistence type="predicted"/>
<dbReference type="Proteomes" id="UP001165430">
    <property type="component" value="Unassembled WGS sequence"/>
</dbReference>